<evidence type="ECO:0000256" key="1">
    <source>
        <dbReference type="SAM" id="MobiDB-lite"/>
    </source>
</evidence>
<dbReference type="AlphaFoldDB" id="A0A8S2M4C0"/>
<evidence type="ECO:0000313" key="3">
    <source>
        <dbReference type="Proteomes" id="UP000681967"/>
    </source>
</evidence>
<protein>
    <submittedName>
        <fullName evidence="2">Uncharacterized protein</fullName>
    </submittedName>
</protein>
<feature type="compositionally biased region" description="Polar residues" evidence="1">
    <location>
        <begin position="191"/>
        <end position="208"/>
    </location>
</feature>
<evidence type="ECO:0000313" key="2">
    <source>
        <dbReference type="EMBL" id="CAF3934421.1"/>
    </source>
</evidence>
<feature type="region of interest" description="Disordered" evidence="1">
    <location>
        <begin position="1"/>
        <end position="30"/>
    </location>
</feature>
<feature type="region of interest" description="Disordered" evidence="1">
    <location>
        <begin position="281"/>
        <end position="332"/>
    </location>
</feature>
<feature type="compositionally biased region" description="Polar residues" evidence="1">
    <location>
        <begin position="316"/>
        <end position="332"/>
    </location>
</feature>
<organism evidence="2 3">
    <name type="scientific">Rotaria magnacalcarata</name>
    <dbReference type="NCBI Taxonomy" id="392030"/>
    <lineage>
        <taxon>Eukaryota</taxon>
        <taxon>Metazoa</taxon>
        <taxon>Spiralia</taxon>
        <taxon>Gnathifera</taxon>
        <taxon>Rotifera</taxon>
        <taxon>Eurotatoria</taxon>
        <taxon>Bdelloidea</taxon>
        <taxon>Philodinida</taxon>
        <taxon>Philodinidae</taxon>
        <taxon>Rotaria</taxon>
    </lineage>
</organism>
<sequence>MMNAKENVTLPPSTSISTVETNNRSRRTSLNQTRHHINSISAPTQNTNKVKTNRTDTIISDEFSSSNSMPSAAALSVSFANKNEKKHLTAYEKLLYDSQYDMRFKAEEKAGRRIGFYRIRGDIGLGNFSRVKLGVHLLAKGGLLHPEATQRWPMEQIRACSWLSNQNFPNELEPLPLNLTNFWTSVNKDLSQSQSTNSTPDSIPSTSSFEHEAHSKLEDLGITSELLQTTTKDSNNKCLSNRDSINGTYRIILHRLQKQSNPIERDDFYGKTINEDLSTSWGRSMSVSGEPGGRRDSFGKANSVSCGGTSAKPKRSVNNTPKRQSTYINGHGQQPTKVCMIL</sequence>
<name>A0A8S2M4C0_9BILA</name>
<dbReference type="EMBL" id="CAJOBH010003028">
    <property type="protein sequence ID" value="CAF3934421.1"/>
    <property type="molecule type" value="Genomic_DNA"/>
</dbReference>
<accession>A0A8S2M4C0</accession>
<gene>
    <name evidence="2" type="ORF">BYL167_LOCUS10178</name>
</gene>
<reference evidence="2" key="1">
    <citation type="submission" date="2021-02" db="EMBL/GenBank/DDBJ databases">
        <authorList>
            <person name="Nowell W R."/>
        </authorList>
    </citation>
    <scope>NUCLEOTIDE SEQUENCE</scope>
</reference>
<comment type="caution">
    <text evidence="2">The sequence shown here is derived from an EMBL/GenBank/DDBJ whole genome shotgun (WGS) entry which is preliminary data.</text>
</comment>
<feature type="region of interest" description="Disordered" evidence="1">
    <location>
        <begin position="191"/>
        <end position="210"/>
    </location>
</feature>
<feature type="compositionally biased region" description="Polar residues" evidence="1">
    <location>
        <begin position="10"/>
        <end position="30"/>
    </location>
</feature>
<dbReference type="Proteomes" id="UP000681967">
    <property type="component" value="Unassembled WGS sequence"/>
</dbReference>
<proteinExistence type="predicted"/>